<dbReference type="Proteomes" id="UP000682733">
    <property type="component" value="Unassembled WGS sequence"/>
</dbReference>
<feature type="region of interest" description="Disordered" evidence="1">
    <location>
        <begin position="285"/>
        <end position="348"/>
    </location>
</feature>
<organism evidence="3 4">
    <name type="scientific">Didymodactylos carnosus</name>
    <dbReference type="NCBI Taxonomy" id="1234261"/>
    <lineage>
        <taxon>Eukaryota</taxon>
        <taxon>Metazoa</taxon>
        <taxon>Spiralia</taxon>
        <taxon>Gnathifera</taxon>
        <taxon>Rotifera</taxon>
        <taxon>Eurotatoria</taxon>
        <taxon>Bdelloidea</taxon>
        <taxon>Philodinida</taxon>
        <taxon>Philodinidae</taxon>
        <taxon>Didymodactylos</taxon>
    </lineage>
</organism>
<evidence type="ECO:0000313" key="2">
    <source>
        <dbReference type="EMBL" id="CAF0955018.1"/>
    </source>
</evidence>
<protein>
    <submittedName>
        <fullName evidence="3">Uncharacterized protein</fullName>
    </submittedName>
</protein>
<dbReference type="PANTHER" id="PTHR10044:SF139">
    <property type="entry name" value="DEATH-ASSOCIATED INHIBITOR OF APOPTOSIS 2"/>
    <property type="match status" value="1"/>
</dbReference>
<dbReference type="PROSITE" id="PS50143">
    <property type="entry name" value="BIR_REPEAT_2"/>
    <property type="match status" value="1"/>
</dbReference>
<dbReference type="PANTHER" id="PTHR10044">
    <property type="entry name" value="INHIBITOR OF APOPTOSIS"/>
    <property type="match status" value="1"/>
</dbReference>
<dbReference type="EMBL" id="CAJNOK010004941">
    <property type="protein sequence ID" value="CAF0955018.1"/>
    <property type="molecule type" value="Genomic_DNA"/>
</dbReference>
<accession>A0A8S2IB54</accession>
<dbReference type="Pfam" id="PF00653">
    <property type="entry name" value="BIR"/>
    <property type="match status" value="1"/>
</dbReference>
<comment type="caution">
    <text evidence="3">The sequence shown here is derived from an EMBL/GenBank/DDBJ whole genome shotgun (WGS) entry which is preliminary data.</text>
</comment>
<evidence type="ECO:0000313" key="4">
    <source>
        <dbReference type="Proteomes" id="UP000682733"/>
    </source>
</evidence>
<dbReference type="GO" id="GO:0005634">
    <property type="term" value="C:nucleus"/>
    <property type="evidence" value="ECO:0007669"/>
    <property type="project" value="TreeGrafter"/>
</dbReference>
<dbReference type="InterPro" id="IPR001370">
    <property type="entry name" value="BIR_rpt"/>
</dbReference>
<reference evidence="3" key="1">
    <citation type="submission" date="2021-02" db="EMBL/GenBank/DDBJ databases">
        <authorList>
            <person name="Nowell W R."/>
        </authorList>
    </citation>
    <scope>NUCLEOTIDE SEQUENCE</scope>
</reference>
<dbReference type="InterPro" id="IPR050784">
    <property type="entry name" value="IAP"/>
</dbReference>
<dbReference type="EMBL" id="CAJOBA010004946">
    <property type="protein sequence ID" value="CAF3728457.1"/>
    <property type="molecule type" value="Genomic_DNA"/>
</dbReference>
<dbReference type="AlphaFoldDB" id="A0A8S2IB54"/>
<sequence length="348" mass="38762">MATIADSPSNNDAYLCQNPSKCSNQLDSNPIPCTHCNNLLCDVHIKEHYRHSLVNGYKLQLEKEKQWLEANACTSLAIKIIFLQHIGTVEILICNYLQQAIITADQFEDVEKRYRICYTAMAELKKLVNTKQSFDYHIQTSPVKVDETKVLFREKSLNEIPGKGSLEKYETSSYASSQSQTKEQINYDAIKPAKTAKEKYDKTYGSLIESIRKNLAVSSIHTPAVMAAAGLQYTGVDDRSKCANCGLEISNWTREMIPFDEHRKRSPTCPYVKEMTQNPFTITTATNLGNEGEMTLINQSNDSDSDSSSMHSTTSYSLTSSSSSSSRNSIELTSETTDVSSSSGSDEA</sequence>
<evidence type="ECO:0000313" key="3">
    <source>
        <dbReference type="EMBL" id="CAF3728457.1"/>
    </source>
</evidence>
<evidence type="ECO:0000256" key="1">
    <source>
        <dbReference type="SAM" id="MobiDB-lite"/>
    </source>
</evidence>
<proteinExistence type="predicted"/>
<dbReference type="Proteomes" id="UP000677228">
    <property type="component" value="Unassembled WGS sequence"/>
</dbReference>
<dbReference type="Gene3D" id="1.10.1170.10">
    <property type="entry name" value="Inhibitor Of Apoptosis Protein (2mihbC-IAP-1), Chain A"/>
    <property type="match status" value="1"/>
</dbReference>
<gene>
    <name evidence="2" type="ORF">OVA965_LOCUS12339</name>
    <name evidence="3" type="ORF">TMI583_LOCUS12343</name>
</gene>
<feature type="compositionally biased region" description="Low complexity" evidence="1">
    <location>
        <begin position="298"/>
        <end position="348"/>
    </location>
</feature>
<dbReference type="GO" id="GO:0005737">
    <property type="term" value="C:cytoplasm"/>
    <property type="evidence" value="ECO:0007669"/>
    <property type="project" value="TreeGrafter"/>
</dbReference>
<dbReference type="CDD" id="cd00022">
    <property type="entry name" value="BIR"/>
    <property type="match status" value="1"/>
</dbReference>
<name>A0A8S2IB54_9BILA</name>
<dbReference type="SMART" id="SM00238">
    <property type="entry name" value="BIR"/>
    <property type="match status" value="1"/>
</dbReference>
<dbReference type="SUPFAM" id="SSF57924">
    <property type="entry name" value="Inhibitor of apoptosis (IAP) repeat"/>
    <property type="match status" value="1"/>
</dbReference>